<protein>
    <submittedName>
        <fullName evidence="1">Uncharacterized protein</fullName>
    </submittedName>
</protein>
<accession>A0ABQ5QUE7</accession>
<sequence>MLRNVWPRIAAFVAAITGSAAKRGATAIKADLIDQGRMHVEMRSNRVRSPLIGVLGVATRRAGLAWGPTRAEKRSNRVRSPLIGVCGAWRHAVMGGRWRRGEDGRGLGCLSFAHLWVARRARAS</sequence>
<dbReference type="Proteomes" id="UP001144280">
    <property type="component" value="Unassembled WGS sequence"/>
</dbReference>
<organism evidence="1 2">
    <name type="scientific">Phytohabitans aurantiacus</name>
    <dbReference type="NCBI Taxonomy" id="3016789"/>
    <lineage>
        <taxon>Bacteria</taxon>
        <taxon>Bacillati</taxon>
        <taxon>Actinomycetota</taxon>
        <taxon>Actinomycetes</taxon>
        <taxon>Micromonosporales</taxon>
        <taxon>Micromonosporaceae</taxon>
    </lineage>
</organism>
<reference evidence="1" key="1">
    <citation type="submission" date="2022-12" db="EMBL/GenBank/DDBJ databases">
        <title>New Phytohabitans aurantiacus sp. RD004123 nov., an actinomycete isolated from soil.</title>
        <authorList>
            <person name="Triningsih D.W."/>
            <person name="Harunari E."/>
            <person name="Igarashi Y."/>
        </authorList>
    </citation>
    <scope>NUCLEOTIDE SEQUENCE</scope>
    <source>
        <strain evidence="1">RD004123</strain>
    </source>
</reference>
<proteinExistence type="predicted"/>
<keyword evidence="2" id="KW-1185">Reference proteome</keyword>
<name>A0ABQ5QUE7_9ACTN</name>
<evidence type="ECO:0000313" key="1">
    <source>
        <dbReference type="EMBL" id="GLH98019.1"/>
    </source>
</evidence>
<comment type="caution">
    <text evidence="1">The sequence shown here is derived from an EMBL/GenBank/DDBJ whole genome shotgun (WGS) entry which is preliminary data.</text>
</comment>
<evidence type="ECO:0000313" key="2">
    <source>
        <dbReference type="Proteomes" id="UP001144280"/>
    </source>
</evidence>
<dbReference type="EMBL" id="BSDI01000013">
    <property type="protein sequence ID" value="GLH98019.1"/>
    <property type="molecule type" value="Genomic_DNA"/>
</dbReference>
<gene>
    <name evidence="1" type="ORF">Pa4123_32940</name>
</gene>